<dbReference type="Proteomes" id="UP000004001">
    <property type="component" value="Unassembled WGS sequence"/>
</dbReference>
<protein>
    <submittedName>
        <fullName evidence="1">Uncharacterized protein</fullName>
    </submittedName>
</protein>
<accession>D1VXM1</accession>
<evidence type="ECO:0000313" key="2">
    <source>
        <dbReference type="Proteomes" id="UP000004001"/>
    </source>
</evidence>
<reference evidence="1 2" key="1">
    <citation type="submission" date="2009-12" db="EMBL/GenBank/DDBJ databases">
        <title>Genome Sequence of Prevotella timonensis CRIS 5C-B1.</title>
        <authorList>
            <person name="Durkin A.S."/>
            <person name="Madupu R."/>
            <person name="Torralba M."/>
            <person name="Methe B."/>
            <person name="Sutton G."/>
            <person name="Strausberg R.L."/>
            <person name="Nelson K.E."/>
        </authorList>
    </citation>
    <scope>NUCLEOTIDE SEQUENCE [LARGE SCALE GENOMIC DNA]</scope>
    <source>
        <strain evidence="1 2">CRIS 5C-B1</strain>
    </source>
</reference>
<keyword evidence="2" id="KW-1185">Reference proteome</keyword>
<sequence>MKTVLQALRDEIHYPIPVGFIENKLIERQLAGNLDFSYDITKSPEWKGALADCLYSLLQAVNYSESDKSVGTLTDKDKRRLLARINTLYKSIGEPTVDVDNPMVYFGE</sequence>
<evidence type="ECO:0000313" key="1">
    <source>
        <dbReference type="EMBL" id="EFA98181.1"/>
    </source>
</evidence>
<comment type="caution">
    <text evidence="1">The sequence shown here is derived from an EMBL/GenBank/DDBJ whole genome shotgun (WGS) entry which is preliminary data.</text>
</comment>
<dbReference type="eggNOG" id="ENOG50314TH">
    <property type="taxonomic scope" value="Bacteria"/>
</dbReference>
<name>D1VXM1_9BACT</name>
<organism evidence="1 2">
    <name type="scientific">Hoylesella timonensis CRIS 5C-B1</name>
    <dbReference type="NCBI Taxonomy" id="679189"/>
    <lineage>
        <taxon>Bacteria</taxon>
        <taxon>Pseudomonadati</taxon>
        <taxon>Bacteroidota</taxon>
        <taxon>Bacteroidia</taxon>
        <taxon>Bacteroidales</taxon>
        <taxon>Prevotellaceae</taxon>
        <taxon>Hoylesella</taxon>
    </lineage>
</organism>
<gene>
    <name evidence="1" type="ORF">HMPREF9019_0960</name>
</gene>
<proteinExistence type="predicted"/>
<dbReference type="EMBL" id="ADEF01000013">
    <property type="protein sequence ID" value="EFA98181.1"/>
    <property type="molecule type" value="Genomic_DNA"/>
</dbReference>
<dbReference type="AlphaFoldDB" id="D1VXM1"/>
<dbReference type="RefSeq" id="WP_008122671.1">
    <property type="nucleotide sequence ID" value="NZ_ADEF01000013.1"/>
</dbReference>